<accession>A9NQW9</accession>
<evidence type="ECO:0000313" key="2">
    <source>
        <dbReference type="EMBL" id="ABK23030.1"/>
    </source>
</evidence>
<dbReference type="InterPro" id="IPR029058">
    <property type="entry name" value="AB_hydrolase_fold"/>
</dbReference>
<dbReference type="EMBL" id="EF083695">
    <property type="protein sequence ID" value="ABK23030.1"/>
    <property type="molecule type" value="mRNA"/>
</dbReference>
<dbReference type="GO" id="GO:0080030">
    <property type="term" value="F:methyl indole-3-acetate esterase activity"/>
    <property type="evidence" value="ECO:0007669"/>
    <property type="project" value="TreeGrafter"/>
</dbReference>
<evidence type="ECO:0000259" key="1">
    <source>
        <dbReference type="Pfam" id="PF12697"/>
    </source>
</evidence>
<dbReference type="PANTHER" id="PTHR10992">
    <property type="entry name" value="METHYLESTERASE FAMILY MEMBER"/>
    <property type="match status" value="1"/>
</dbReference>
<dbReference type="InterPro" id="IPR045889">
    <property type="entry name" value="MES/HNL"/>
</dbReference>
<dbReference type="ESTHER" id="picsi-a9nqw9">
    <property type="family name" value="Hydroxynitrile_lyase"/>
</dbReference>
<feature type="domain" description="AB hydrolase-1" evidence="1">
    <location>
        <begin position="25"/>
        <end position="264"/>
    </location>
</feature>
<protein>
    <recommendedName>
        <fullName evidence="1">AB hydrolase-1 domain-containing protein</fullName>
    </recommendedName>
</protein>
<sequence length="278" mass="30880">MDSQNISQEKKNMNCENPAAGGIHFVLVHGGMHGAWCWYKIMELLEKDGHRVSAIDLMSAGTNPVTADSIMSFEEYNQPLMHFLAKLPRTEKRAQIVLVGHSLGGVSIARGSEDFPHLIAVAVYVCALMFRGGESMQREKEMMELDKDILEKVEYNFGNGIGEPPTSGQVPRNFQKDFFYGTSSTLDVTLASLLLRPCPHMAVTNMSLKTTDEGYGVVPRVYIKTLKDNAFSLAKQEELITNSPPEKVYSIDSDHSPFFSAPETLHSLLLEIANTYCV</sequence>
<dbReference type="GO" id="GO:0080031">
    <property type="term" value="F:methyl salicylate esterase activity"/>
    <property type="evidence" value="ECO:0007669"/>
    <property type="project" value="TreeGrafter"/>
</dbReference>
<dbReference type="PANTHER" id="PTHR10992:SF1032">
    <property type="entry name" value="METHYLESTERASE 17"/>
    <property type="match status" value="1"/>
</dbReference>
<dbReference type="Pfam" id="PF12697">
    <property type="entry name" value="Abhydrolase_6"/>
    <property type="match status" value="1"/>
</dbReference>
<proteinExistence type="evidence at transcript level"/>
<dbReference type="GO" id="GO:0009694">
    <property type="term" value="P:jasmonic acid metabolic process"/>
    <property type="evidence" value="ECO:0007669"/>
    <property type="project" value="TreeGrafter"/>
</dbReference>
<dbReference type="Gene3D" id="3.40.50.1820">
    <property type="entry name" value="alpha/beta hydrolase"/>
    <property type="match status" value="1"/>
</dbReference>
<dbReference type="InterPro" id="IPR000073">
    <property type="entry name" value="AB_hydrolase_1"/>
</dbReference>
<dbReference type="SUPFAM" id="SSF53474">
    <property type="entry name" value="alpha/beta-Hydrolases"/>
    <property type="match status" value="1"/>
</dbReference>
<organism evidence="2">
    <name type="scientific">Picea sitchensis</name>
    <name type="common">Sitka spruce</name>
    <name type="synonym">Pinus sitchensis</name>
    <dbReference type="NCBI Taxonomy" id="3332"/>
    <lineage>
        <taxon>Eukaryota</taxon>
        <taxon>Viridiplantae</taxon>
        <taxon>Streptophyta</taxon>
        <taxon>Embryophyta</taxon>
        <taxon>Tracheophyta</taxon>
        <taxon>Spermatophyta</taxon>
        <taxon>Pinopsida</taxon>
        <taxon>Pinidae</taxon>
        <taxon>Conifers I</taxon>
        <taxon>Pinales</taxon>
        <taxon>Pinaceae</taxon>
        <taxon>Picea</taxon>
    </lineage>
</organism>
<dbReference type="GO" id="GO:0080032">
    <property type="term" value="F:methyl jasmonate esterase activity"/>
    <property type="evidence" value="ECO:0007669"/>
    <property type="project" value="TreeGrafter"/>
</dbReference>
<reference evidence="2" key="1">
    <citation type="journal article" date="2008" name="BMC Genomics">
        <title>A conifer genomics resource of 200,000 spruce (Picea spp.) ESTs and 6,464 high-quality, sequence-finished full-length cDNAs for Sitka spruce (Picea sitchensis).</title>
        <authorList>
            <person name="Ralph S.G."/>
            <person name="Chun H.J."/>
            <person name="Kolosova N."/>
            <person name="Cooper D."/>
            <person name="Oddy C."/>
            <person name="Ritland C.E."/>
            <person name="Kirkpatrick R."/>
            <person name="Moore R."/>
            <person name="Barber S."/>
            <person name="Holt R.A."/>
            <person name="Jones S.J."/>
            <person name="Marra M.A."/>
            <person name="Douglas C.J."/>
            <person name="Ritland K."/>
            <person name="Bohlmann J."/>
        </authorList>
    </citation>
    <scope>NUCLEOTIDE SEQUENCE</scope>
    <source>
        <tissue evidence="2">Bark</tissue>
    </source>
</reference>
<dbReference type="GO" id="GO:0009696">
    <property type="term" value="P:salicylic acid metabolic process"/>
    <property type="evidence" value="ECO:0007669"/>
    <property type="project" value="TreeGrafter"/>
</dbReference>
<dbReference type="AlphaFoldDB" id="A9NQW9"/>
<dbReference type="OMA" id="IHEATNH"/>
<name>A9NQW9_PICSI</name>